<keyword evidence="9" id="KW-0326">Glycosidase</keyword>
<evidence type="ECO:0000256" key="4">
    <source>
        <dbReference type="ARBA" id="ARBA00022763"/>
    </source>
</evidence>
<dbReference type="CDD" id="cd00056">
    <property type="entry name" value="ENDO3c"/>
    <property type="match status" value="1"/>
</dbReference>
<dbReference type="PIRSF" id="PIRSF001435">
    <property type="entry name" value="Nth"/>
    <property type="match status" value="1"/>
</dbReference>
<organism evidence="11 12">
    <name type="scientific">Georhizobium profundi</name>
    <dbReference type="NCBI Taxonomy" id="2341112"/>
    <lineage>
        <taxon>Bacteria</taxon>
        <taxon>Pseudomonadati</taxon>
        <taxon>Pseudomonadota</taxon>
        <taxon>Alphaproteobacteria</taxon>
        <taxon>Hyphomicrobiales</taxon>
        <taxon>Rhizobiaceae</taxon>
        <taxon>Georhizobium</taxon>
    </lineage>
</organism>
<keyword evidence="11" id="KW-0255">Endonuclease</keyword>
<evidence type="ECO:0000256" key="7">
    <source>
        <dbReference type="ARBA" id="ARBA00023014"/>
    </source>
</evidence>
<dbReference type="GO" id="GO:0046872">
    <property type="term" value="F:metal ion binding"/>
    <property type="evidence" value="ECO:0007669"/>
    <property type="project" value="UniProtKB-KW"/>
</dbReference>
<evidence type="ECO:0000313" key="12">
    <source>
        <dbReference type="Proteomes" id="UP000268192"/>
    </source>
</evidence>
<keyword evidence="12" id="KW-1185">Reference proteome</keyword>
<dbReference type="InterPro" id="IPR011257">
    <property type="entry name" value="DNA_glycosylase"/>
</dbReference>
<gene>
    <name evidence="11" type="ORF">D5400_00335</name>
</gene>
<dbReference type="Gene3D" id="1.10.1670.10">
    <property type="entry name" value="Helix-hairpin-Helix base-excision DNA repair enzymes (C-terminal)"/>
    <property type="match status" value="1"/>
</dbReference>
<dbReference type="GO" id="GO:0051539">
    <property type="term" value="F:4 iron, 4 sulfur cluster binding"/>
    <property type="evidence" value="ECO:0007669"/>
    <property type="project" value="UniProtKB-KW"/>
</dbReference>
<dbReference type="SMART" id="SM00478">
    <property type="entry name" value="ENDO3c"/>
    <property type="match status" value="1"/>
</dbReference>
<evidence type="ECO:0000256" key="1">
    <source>
        <dbReference type="ARBA" id="ARBA00008343"/>
    </source>
</evidence>
<accession>A0A3Q8XNA5</accession>
<dbReference type="RefSeq" id="WP_126006565.1">
    <property type="nucleotide sequence ID" value="NZ_CP032509.1"/>
</dbReference>
<evidence type="ECO:0000313" key="11">
    <source>
        <dbReference type="EMBL" id="AZN69918.1"/>
    </source>
</evidence>
<dbReference type="AlphaFoldDB" id="A0A3Q8XNA5"/>
<keyword evidence="5" id="KW-0378">Hydrolase</keyword>
<dbReference type="GO" id="GO:0003677">
    <property type="term" value="F:DNA binding"/>
    <property type="evidence" value="ECO:0007669"/>
    <property type="project" value="InterPro"/>
</dbReference>
<dbReference type="Pfam" id="PF00633">
    <property type="entry name" value="HHH"/>
    <property type="match status" value="1"/>
</dbReference>
<keyword evidence="8" id="KW-0234">DNA repair</keyword>
<dbReference type="PANTHER" id="PTHR10359:SF18">
    <property type="entry name" value="ENDONUCLEASE III"/>
    <property type="match status" value="1"/>
</dbReference>
<dbReference type="InterPro" id="IPR003265">
    <property type="entry name" value="HhH-GPD_domain"/>
</dbReference>
<evidence type="ECO:0000256" key="8">
    <source>
        <dbReference type="ARBA" id="ARBA00023204"/>
    </source>
</evidence>
<keyword evidence="6" id="KW-0408">Iron</keyword>
<dbReference type="InterPro" id="IPR023170">
    <property type="entry name" value="HhH_base_excis_C"/>
</dbReference>
<keyword evidence="4" id="KW-0227">DNA damage</keyword>
<evidence type="ECO:0000256" key="9">
    <source>
        <dbReference type="ARBA" id="ARBA00023295"/>
    </source>
</evidence>
<keyword evidence="11" id="KW-0540">Nuclease</keyword>
<dbReference type="KEGG" id="abaw:D5400_00335"/>
<dbReference type="GO" id="GO:0006285">
    <property type="term" value="P:base-excision repair, AP site formation"/>
    <property type="evidence" value="ECO:0007669"/>
    <property type="project" value="TreeGrafter"/>
</dbReference>
<reference evidence="11 12" key="1">
    <citation type="submission" date="2018-09" db="EMBL/GenBank/DDBJ databases">
        <title>Marinorhizobium profundi gen. nov., sp. nov., isolated from a deep-sea sediment sample from the New Britain Trench and proposal of Marinorhizobiaceae fam. nov. in the order Rhizobiales of the class Alphaproteobacteria.</title>
        <authorList>
            <person name="Cao J."/>
        </authorList>
    </citation>
    <scope>NUCLEOTIDE SEQUENCE [LARGE SCALE GENOMIC DNA]</scope>
    <source>
        <strain evidence="11 12">WS11</strain>
    </source>
</reference>
<dbReference type="FunFam" id="1.10.340.30:FF:000001">
    <property type="entry name" value="Endonuclease III"/>
    <property type="match status" value="1"/>
</dbReference>
<evidence type="ECO:0000256" key="3">
    <source>
        <dbReference type="ARBA" id="ARBA00022723"/>
    </source>
</evidence>
<dbReference type="GO" id="GO:0019104">
    <property type="term" value="F:DNA N-glycosylase activity"/>
    <property type="evidence" value="ECO:0007669"/>
    <property type="project" value="UniProtKB-ARBA"/>
</dbReference>
<sequence>MTTPAERPLDPEEIETLFFRLSKAMPGRTKNAKGPKGQPDAFRSCISCMLSAQSLDRNTAAASKALFAKARTPRSILKLPEEDLIDAIRPAGLYNMKARNIRRFCEVLLEEHDGVVPDTREGLLKLPGIGRKCADIVMSFTFGADVIAVDTHVHRVCNRTGLALGKTEAQTAAQLEARAPGWAMRDGHFWLIQFGKRICTSRAPRCADCAIVDICQWPGKAVPR</sequence>
<comment type="similarity">
    <text evidence="1">Belongs to the Nth/MutY family.</text>
</comment>
<dbReference type="EMBL" id="CP032509">
    <property type="protein sequence ID" value="AZN69918.1"/>
    <property type="molecule type" value="Genomic_DNA"/>
</dbReference>
<proteinExistence type="inferred from homology"/>
<protein>
    <submittedName>
        <fullName evidence="11">Endonuclease III</fullName>
    </submittedName>
</protein>
<evidence type="ECO:0000256" key="6">
    <source>
        <dbReference type="ARBA" id="ARBA00023004"/>
    </source>
</evidence>
<keyword evidence="2" id="KW-0004">4Fe-4S</keyword>
<dbReference type="Gene3D" id="1.10.340.30">
    <property type="entry name" value="Hypothetical protein, domain 2"/>
    <property type="match status" value="1"/>
</dbReference>
<evidence type="ECO:0000259" key="10">
    <source>
        <dbReference type="SMART" id="SM00478"/>
    </source>
</evidence>
<dbReference type="Pfam" id="PF00730">
    <property type="entry name" value="HhH-GPD"/>
    <property type="match status" value="1"/>
</dbReference>
<feature type="domain" description="HhH-GPD" evidence="10">
    <location>
        <begin position="50"/>
        <end position="197"/>
    </location>
</feature>
<dbReference type="Proteomes" id="UP000268192">
    <property type="component" value="Chromosome"/>
</dbReference>
<keyword evidence="3" id="KW-0479">Metal-binding</keyword>
<dbReference type="GO" id="GO:0004519">
    <property type="term" value="F:endonuclease activity"/>
    <property type="evidence" value="ECO:0007669"/>
    <property type="project" value="UniProtKB-KW"/>
</dbReference>
<dbReference type="OrthoDB" id="9800977at2"/>
<dbReference type="PANTHER" id="PTHR10359">
    <property type="entry name" value="A/G-SPECIFIC ADENINE GLYCOSYLASE/ENDONUCLEASE III"/>
    <property type="match status" value="1"/>
</dbReference>
<dbReference type="InterPro" id="IPR000445">
    <property type="entry name" value="HhH_motif"/>
</dbReference>
<evidence type="ECO:0000256" key="2">
    <source>
        <dbReference type="ARBA" id="ARBA00022485"/>
    </source>
</evidence>
<keyword evidence="7" id="KW-0411">Iron-sulfur</keyword>
<evidence type="ECO:0000256" key="5">
    <source>
        <dbReference type="ARBA" id="ARBA00022801"/>
    </source>
</evidence>
<name>A0A3Q8XNA5_9HYPH</name>
<dbReference type="SUPFAM" id="SSF48150">
    <property type="entry name" value="DNA-glycosylase"/>
    <property type="match status" value="1"/>
</dbReference>